<gene>
    <name evidence="1" type="ORF">L6452_05169</name>
</gene>
<evidence type="ECO:0000313" key="1">
    <source>
        <dbReference type="EMBL" id="KAI3757627.1"/>
    </source>
</evidence>
<dbReference type="Proteomes" id="UP001055879">
    <property type="component" value="Linkage Group LG02"/>
</dbReference>
<reference evidence="1 2" key="2">
    <citation type="journal article" date="2022" name="Mol. Ecol. Resour.">
        <title>The genomes of chicory, endive, great burdock and yacon provide insights into Asteraceae paleo-polyploidization history and plant inulin production.</title>
        <authorList>
            <person name="Fan W."/>
            <person name="Wang S."/>
            <person name="Wang H."/>
            <person name="Wang A."/>
            <person name="Jiang F."/>
            <person name="Liu H."/>
            <person name="Zhao H."/>
            <person name="Xu D."/>
            <person name="Zhang Y."/>
        </authorList>
    </citation>
    <scope>NUCLEOTIDE SEQUENCE [LARGE SCALE GENOMIC DNA]</scope>
    <source>
        <strain evidence="2">cv. Niubang</strain>
    </source>
</reference>
<protein>
    <submittedName>
        <fullName evidence="1">Uncharacterized protein</fullName>
    </submittedName>
</protein>
<accession>A0ACB9EFM5</accession>
<sequence length="464" mass="51331">MKMKMKMKMKSLIIFFPKISLFFPKISPLFSPYLSRSSLPASSFAGQPSSTTMSGDKNPSPIHRAYAITNIKTYVPLILDLTARNYDPWRDLFTAHCIAYDVLDHIDDSYDAPNKPPTDLEWGKLDAMVKLWLFRSISQSLITSVHSTNATARKIWLNIDALFCENKDATALQLESELRTIAMGDLSVHDYCTKVKKIVDLLEGLGEKVKEKHVVIHAINGLSSKFDGVANIIRHNKPFPTFSEMRSMLGVEEQRLLSTRVPSPSHDHHSSAPSLLHVGNSSSTRGGGNHNNFRRNDRRGGHNNFNRRRPSLPNTTSAPPSRNNHYGWVYFPPPTPQQQPLPTSSWGRPNSTSPGLLGPRPQPAQSAANTIPQAYVQPSSSDQPPWAWLGTSDQPTSLPSMFNTMTLNDPGNGGWVMDTGATDHVHTNAVPGLFIQSRAPQVMPSYPPALPLGINDSVIQAIKS</sequence>
<organism evidence="1 2">
    <name type="scientific">Arctium lappa</name>
    <name type="common">Greater burdock</name>
    <name type="synonym">Lappa major</name>
    <dbReference type="NCBI Taxonomy" id="4217"/>
    <lineage>
        <taxon>Eukaryota</taxon>
        <taxon>Viridiplantae</taxon>
        <taxon>Streptophyta</taxon>
        <taxon>Embryophyta</taxon>
        <taxon>Tracheophyta</taxon>
        <taxon>Spermatophyta</taxon>
        <taxon>Magnoliopsida</taxon>
        <taxon>eudicotyledons</taxon>
        <taxon>Gunneridae</taxon>
        <taxon>Pentapetalae</taxon>
        <taxon>asterids</taxon>
        <taxon>campanulids</taxon>
        <taxon>Asterales</taxon>
        <taxon>Asteraceae</taxon>
        <taxon>Carduoideae</taxon>
        <taxon>Cardueae</taxon>
        <taxon>Arctiinae</taxon>
        <taxon>Arctium</taxon>
    </lineage>
</organism>
<dbReference type="EMBL" id="CM042048">
    <property type="protein sequence ID" value="KAI3757627.1"/>
    <property type="molecule type" value="Genomic_DNA"/>
</dbReference>
<evidence type="ECO:0000313" key="2">
    <source>
        <dbReference type="Proteomes" id="UP001055879"/>
    </source>
</evidence>
<name>A0ACB9EFM5_ARCLA</name>
<comment type="caution">
    <text evidence="1">The sequence shown here is derived from an EMBL/GenBank/DDBJ whole genome shotgun (WGS) entry which is preliminary data.</text>
</comment>
<keyword evidence="2" id="KW-1185">Reference proteome</keyword>
<proteinExistence type="predicted"/>
<reference evidence="2" key="1">
    <citation type="journal article" date="2022" name="Mol. Ecol. Resour.">
        <title>The genomes of chicory, endive, great burdock and yacon provide insights into Asteraceae palaeo-polyploidization history and plant inulin production.</title>
        <authorList>
            <person name="Fan W."/>
            <person name="Wang S."/>
            <person name="Wang H."/>
            <person name="Wang A."/>
            <person name="Jiang F."/>
            <person name="Liu H."/>
            <person name="Zhao H."/>
            <person name="Xu D."/>
            <person name="Zhang Y."/>
        </authorList>
    </citation>
    <scope>NUCLEOTIDE SEQUENCE [LARGE SCALE GENOMIC DNA]</scope>
    <source>
        <strain evidence="2">cv. Niubang</strain>
    </source>
</reference>